<feature type="chain" id="PRO_5025650110" evidence="1">
    <location>
        <begin position="26"/>
        <end position="155"/>
    </location>
</feature>
<dbReference type="Proteomes" id="UP000472271">
    <property type="component" value="Chromosome 7"/>
</dbReference>
<keyword evidence="3" id="KW-1185">Reference proteome</keyword>
<protein>
    <submittedName>
        <fullName evidence="2">Uncharacterized protein</fullName>
    </submittedName>
</protein>
<reference evidence="2" key="2">
    <citation type="submission" date="2025-08" db="UniProtKB">
        <authorList>
            <consortium name="Ensembl"/>
        </authorList>
    </citation>
    <scope>IDENTIFICATION</scope>
</reference>
<name>A0A672Z0Z4_9TELE</name>
<evidence type="ECO:0000313" key="3">
    <source>
        <dbReference type="Proteomes" id="UP000472271"/>
    </source>
</evidence>
<feature type="signal peptide" evidence="1">
    <location>
        <begin position="1"/>
        <end position="25"/>
    </location>
</feature>
<sequence>KSFWSFWISGFWALVLDPLDQLVLGPILEPLDQLVLGLVLEPLDQLVLGPILEPLDQLVLGPILEPLDQLVLGPILEPLDQLVLGPILEPLDQLVLGPSFGAFGSAGSGLYQCNRVCRASPTPTGLSLYEVPGLGSAGPLHNTQSTGTKGIQATG</sequence>
<reference evidence="2" key="1">
    <citation type="submission" date="2019-06" db="EMBL/GenBank/DDBJ databases">
        <authorList>
            <consortium name="Wellcome Sanger Institute Data Sharing"/>
        </authorList>
    </citation>
    <scope>NUCLEOTIDE SEQUENCE [LARGE SCALE GENOMIC DNA]</scope>
</reference>
<organism evidence="2 3">
    <name type="scientific">Sphaeramia orbicularis</name>
    <name type="common">orbiculate cardinalfish</name>
    <dbReference type="NCBI Taxonomy" id="375764"/>
    <lineage>
        <taxon>Eukaryota</taxon>
        <taxon>Metazoa</taxon>
        <taxon>Chordata</taxon>
        <taxon>Craniata</taxon>
        <taxon>Vertebrata</taxon>
        <taxon>Euteleostomi</taxon>
        <taxon>Actinopterygii</taxon>
        <taxon>Neopterygii</taxon>
        <taxon>Teleostei</taxon>
        <taxon>Neoteleostei</taxon>
        <taxon>Acanthomorphata</taxon>
        <taxon>Gobiaria</taxon>
        <taxon>Kurtiformes</taxon>
        <taxon>Apogonoidei</taxon>
        <taxon>Apogonidae</taxon>
        <taxon>Apogoninae</taxon>
        <taxon>Sphaeramia</taxon>
    </lineage>
</organism>
<dbReference type="Ensembl" id="ENSSORT00005011183.1">
    <property type="protein sequence ID" value="ENSSORP00005010811.1"/>
    <property type="gene ID" value="ENSSORG00005005863.1"/>
</dbReference>
<proteinExistence type="predicted"/>
<dbReference type="InParanoid" id="A0A672Z0Z4"/>
<evidence type="ECO:0000256" key="1">
    <source>
        <dbReference type="SAM" id="SignalP"/>
    </source>
</evidence>
<reference evidence="2" key="3">
    <citation type="submission" date="2025-09" db="UniProtKB">
        <authorList>
            <consortium name="Ensembl"/>
        </authorList>
    </citation>
    <scope>IDENTIFICATION</scope>
</reference>
<dbReference type="AlphaFoldDB" id="A0A672Z0Z4"/>
<evidence type="ECO:0000313" key="2">
    <source>
        <dbReference type="Ensembl" id="ENSSORP00005010811.1"/>
    </source>
</evidence>
<accession>A0A672Z0Z4</accession>
<keyword evidence="1" id="KW-0732">Signal</keyword>